<dbReference type="Pfam" id="PF00521">
    <property type="entry name" value="DNA_topoisoIV"/>
    <property type="match status" value="1"/>
</dbReference>
<dbReference type="Pfam" id="PF04266">
    <property type="entry name" value="ASCH"/>
    <property type="match status" value="1"/>
</dbReference>
<dbReference type="Gene3D" id="3.90.199.10">
    <property type="entry name" value="Topoisomerase II, domain 5"/>
    <property type="match status" value="1"/>
</dbReference>
<accession>A0AAV6IQ74</accession>
<dbReference type="PANTHER" id="PTHR34204">
    <property type="entry name" value="RNA-BINDING ASCH DOMAIN PROTEIN"/>
    <property type="match status" value="1"/>
</dbReference>
<evidence type="ECO:0000259" key="3">
    <source>
        <dbReference type="PROSITE" id="PS52040"/>
    </source>
</evidence>
<dbReference type="PANTHER" id="PTHR34204:SF2">
    <property type="entry name" value="RNA-BINDING ASCH DOMAIN PROTEIN"/>
    <property type="match status" value="1"/>
</dbReference>
<dbReference type="InterPro" id="IPR007374">
    <property type="entry name" value="ASCH_domain"/>
</dbReference>
<protein>
    <recommendedName>
        <fullName evidence="3">Topo IIA-type catalytic domain-containing protein</fullName>
    </recommendedName>
</protein>
<sequence>MEEMNDHHQQSPSPGVRPIKAKDCIEELLKFTLSSSIDRTLGLDIGLSKDYCSKLLNDGDGLEMNPTPTASDIAEGVPTYPLYKRLASALYQSLSFGAFSRPYDRMPLMHEDSSLKHKEDAWIALVLENVDFELHVQEPFFSQLKDGMKTVEGRCAVGDYNRRTVDDIMQSMTLFDGMACVSVKWTELLIVKTRRPGEWFISGREMAFQVRRMENRIFSGALILFNKCLVLQVQDVRCYASFSEMLEAESLTKGLPGVQTIEEGVQSYRKFYSEEKERLNGVLAITVTKPAAQPFISLAGMLSGLSYGGLQRLLGFVHTVGTTVETLPPPGSTLLSSFMLPHNLNVKGSTLTDGARALAKHVDRSGTKYWGPFNRSDSTKNRLAKDAISHLMAHCCWQNMHVVPPHGVVYEIRTADGYGARWSEDGNEEYFHDLESHRKDIIWEDEQDGEAIELAFSKKKIEARKNWLRHFEPGTYLDQKEKLIKYSDFVNKELILFSMADLQRSIPSITSDGQSIERTWYMPMIPMLVVNGSEGIKIGWSSNIMNYSSRDIVANVSN</sequence>
<dbReference type="AlphaFoldDB" id="A0AAV6IQ74"/>
<evidence type="ECO:0000313" key="5">
    <source>
        <dbReference type="Proteomes" id="UP000823749"/>
    </source>
</evidence>
<dbReference type="EMBL" id="JACTNZ010000009">
    <property type="protein sequence ID" value="KAG5530662.1"/>
    <property type="molecule type" value="Genomic_DNA"/>
</dbReference>
<keyword evidence="5" id="KW-1185">Reference proteome</keyword>
<proteinExistence type="predicted"/>
<dbReference type="GO" id="GO:0006265">
    <property type="term" value="P:DNA topological change"/>
    <property type="evidence" value="ECO:0007669"/>
    <property type="project" value="InterPro"/>
</dbReference>
<feature type="domain" description="Topo IIA-type catalytic" evidence="3">
    <location>
        <begin position="1"/>
        <end position="558"/>
    </location>
</feature>
<dbReference type="Gene3D" id="3.40.50.670">
    <property type="match status" value="1"/>
</dbReference>
<dbReference type="PROSITE" id="PS52040">
    <property type="entry name" value="TOPO_IIA"/>
    <property type="match status" value="1"/>
</dbReference>
<dbReference type="InterPro" id="IPR013758">
    <property type="entry name" value="Topo_IIA_A/C_ab"/>
</dbReference>
<dbReference type="SUPFAM" id="SSF88697">
    <property type="entry name" value="PUA domain-like"/>
    <property type="match status" value="1"/>
</dbReference>
<dbReference type="InterPro" id="IPR015947">
    <property type="entry name" value="PUA-like_sf"/>
</dbReference>
<dbReference type="Proteomes" id="UP000823749">
    <property type="component" value="Chromosome 9"/>
</dbReference>
<dbReference type="InterPro" id="IPR002205">
    <property type="entry name" value="Topo_IIA_dom_A"/>
</dbReference>
<dbReference type="Pfam" id="PF16898">
    <property type="entry name" value="TOPRIM_C"/>
    <property type="match status" value="1"/>
</dbReference>
<comment type="caution">
    <text evidence="4">The sequence shown here is derived from an EMBL/GenBank/DDBJ whole genome shotgun (WGS) entry which is preliminary data.</text>
</comment>
<gene>
    <name evidence="4" type="ORF">RHGRI_025582</name>
</gene>
<evidence type="ECO:0000313" key="4">
    <source>
        <dbReference type="EMBL" id="KAG5530662.1"/>
    </source>
</evidence>
<reference evidence="4" key="1">
    <citation type="submission" date="2020-08" db="EMBL/GenBank/DDBJ databases">
        <title>Plant Genome Project.</title>
        <authorList>
            <person name="Zhang R.-G."/>
        </authorList>
    </citation>
    <scope>NUCLEOTIDE SEQUENCE</scope>
    <source>
        <strain evidence="4">WSP0</strain>
        <tissue evidence="4">Leaf</tissue>
    </source>
</reference>
<dbReference type="FunFam" id="3.40.50.670:FF:000001">
    <property type="entry name" value="DNA topoisomerase 2"/>
    <property type="match status" value="1"/>
</dbReference>
<comment type="caution">
    <text evidence="2">Lacks conserved residue(s) required for the propagation of feature annotation.</text>
</comment>
<evidence type="ECO:0000256" key="2">
    <source>
        <dbReference type="PROSITE-ProRule" id="PRU01384"/>
    </source>
</evidence>
<dbReference type="Gene3D" id="2.30.130.30">
    <property type="entry name" value="Hypothetical protein"/>
    <property type="match status" value="2"/>
</dbReference>
<dbReference type="GO" id="GO:0005524">
    <property type="term" value="F:ATP binding"/>
    <property type="evidence" value="ECO:0007669"/>
    <property type="project" value="InterPro"/>
</dbReference>
<dbReference type="InterPro" id="IPR031660">
    <property type="entry name" value="TOPRIM_C"/>
</dbReference>
<dbReference type="GO" id="GO:0003918">
    <property type="term" value="F:DNA topoisomerase type II (double strand cut, ATP-hydrolyzing) activity"/>
    <property type="evidence" value="ECO:0007669"/>
    <property type="project" value="InterPro"/>
</dbReference>
<dbReference type="InterPro" id="IPR013760">
    <property type="entry name" value="Topo_IIA-like_dom_sf"/>
</dbReference>
<name>A0AAV6IQ74_9ERIC</name>
<dbReference type="SUPFAM" id="SSF56719">
    <property type="entry name" value="Type II DNA topoisomerase"/>
    <property type="match status" value="1"/>
</dbReference>
<dbReference type="InterPro" id="IPR013759">
    <property type="entry name" value="Topo_IIA_B_C"/>
</dbReference>
<dbReference type="GO" id="GO:0003677">
    <property type="term" value="F:DNA binding"/>
    <property type="evidence" value="ECO:0007669"/>
    <property type="project" value="UniProtKB-UniRule"/>
</dbReference>
<organism evidence="4 5">
    <name type="scientific">Rhododendron griersonianum</name>
    <dbReference type="NCBI Taxonomy" id="479676"/>
    <lineage>
        <taxon>Eukaryota</taxon>
        <taxon>Viridiplantae</taxon>
        <taxon>Streptophyta</taxon>
        <taxon>Embryophyta</taxon>
        <taxon>Tracheophyta</taxon>
        <taxon>Spermatophyta</taxon>
        <taxon>Magnoliopsida</taxon>
        <taxon>eudicotyledons</taxon>
        <taxon>Gunneridae</taxon>
        <taxon>Pentapetalae</taxon>
        <taxon>asterids</taxon>
        <taxon>Ericales</taxon>
        <taxon>Ericaceae</taxon>
        <taxon>Ericoideae</taxon>
        <taxon>Rhodoreae</taxon>
        <taxon>Rhododendron</taxon>
    </lineage>
</organism>
<evidence type="ECO:0000256" key="1">
    <source>
        <dbReference type="ARBA" id="ARBA00023125"/>
    </source>
</evidence>
<keyword evidence="1 2" id="KW-0238">DNA-binding</keyword>